<dbReference type="RefSeq" id="WP_035543880.1">
    <property type="nucleotide sequence ID" value="NZ_BAUP01000046.1"/>
</dbReference>
<name>A0A023DX70_9PROT</name>
<organism evidence="1 2">
    <name type="scientific">Holospora elegans E1</name>
    <dbReference type="NCBI Taxonomy" id="1427503"/>
    <lineage>
        <taxon>Bacteria</taxon>
        <taxon>Pseudomonadati</taxon>
        <taxon>Pseudomonadota</taxon>
        <taxon>Alphaproteobacteria</taxon>
        <taxon>Holosporales</taxon>
        <taxon>Holosporaceae</taxon>
        <taxon>Holospora</taxon>
    </lineage>
</organism>
<comment type="caution">
    <text evidence="1">The sequence shown here is derived from an EMBL/GenBank/DDBJ whole genome shotgun (WGS) entry which is preliminary data.</text>
</comment>
<dbReference type="EMBL" id="BAUP01000046">
    <property type="protein sequence ID" value="GAJ45936.1"/>
    <property type="molecule type" value="Genomic_DNA"/>
</dbReference>
<protein>
    <submittedName>
        <fullName evidence="1">Uncharacterized protein</fullName>
    </submittedName>
</protein>
<evidence type="ECO:0000313" key="1">
    <source>
        <dbReference type="EMBL" id="GAJ45936.1"/>
    </source>
</evidence>
<proteinExistence type="predicted"/>
<sequence length="68" mass="7258">MFEVLLKAVLFGGFSGTNIKNVEKFSRGVPEKDKLQALVLYANNLSMNRIAQLFGVGATAVLKGAGTL</sequence>
<dbReference type="STRING" id="1427503.HE1_00254"/>
<accession>A0A023DX70</accession>
<keyword evidence="2" id="KW-1185">Reference proteome</keyword>
<gene>
    <name evidence="1" type="ORF">HE1_00254</name>
</gene>
<dbReference type="AlphaFoldDB" id="A0A023DX70"/>
<reference evidence="1 2" key="1">
    <citation type="journal article" date="2014" name="FEMS Microbiol. Lett.">
        <title>Draft genome sequences of three Holospora species (Holospora obtusa, Holospora undulata, and Holospora elegans), endonuclear symbiotic bacteria of the ciliate Paramecium caudatum.</title>
        <authorList>
            <person name="Dohra H."/>
            <person name="Tanaka K."/>
            <person name="Suzuki T."/>
            <person name="Fujishima M."/>
            <person name="Suzuki H."/>
        </authorList>
    </citation>
    <scope>NUCLEOTIDE SEQUENCE [LARGE SCALE GENOMIC DNA]</scope>
    <source>
        <strain evidence="1 2">E1</strain>
    </source>
</reference>
<dbReference type="Proteomes" id="UP000024842">
    <property type="component" value="Unassembled WGS sequence"/>
</dbReference>
<evidence type="ECO:0000313" key="2">
    <source>
        <dbReference type="Proteomes" id="UP000024842"/>
    </source>
</evidence>